<gene>
    <name evidence="2" type="ORF">ACLFYP115_03005</name>
</gene>
<name>A0A6N2WAW1_9FIRM</name>
<organism evidence="2">
    <name type="scientific">Anaerostipes caccae</name>
    <dbReference type="NCBI Taxonomy" id="105841"/>
    <lineage>
        <taxon>Bacteria</taxon>
        <taxon>Bacillati</taxon>
        <taxon>Bacillota</taxon>
        <taxon>Clostridia</taxon>
        <taxon>Lachnospirales</taxon>
        <taxon>Lachnospiraceae</taxon>
        <taxon>Anaerostipes</taxon>
    </lineage>
</organism>
<dbReference type="PANTHER" id="PTHR40076:SF1">
    <property type="entry name" value="MEMBRANE PROTEIN"/>
    <property type="match status" value="1"/>
</dbReference>
<dbReference type="EMBL" id="CACRSQ010000007">
    <property type="protein sequence ID" value="VYT36416.1"/>
    <property type="molecule type" value="Genomic_DNA"/>
</dbReference>
<keyword evidence="1" id="KW-0472">Membrane</keyword>
<feature type="transmembrane region" description="Helical" evidence="1">
    <location>
        <begin position="20"/>
        <end position="39"/>
    </location>
</feature>
<feature type="transmembrane region" description="Helical" evidence="1">
    <location>
        <begin position="142"/>
        <end position="166"/>
    </location>
</feature>
<accession>A0A6N2WAW1</accession>
<evidence type="ECO:0000256" key="1">
    <source>
        <dbReference type="SAM" id="Phobius"/>
    </source>
</evidence>
<dbReference type="InterPro" id="IPR010380">
    <property type="entry name" value="DUF975"/>
</dbReference>
<reference evidence="2" key="1">
    <citation type="submission" date="2019-11" db="EMBL/GenBank/DDBJ databases">
        <authorList>
            <person name="Feng L."/>
        </authorList>
    </citation>
    <scope>NUCLEOTIDE SEQUENCE</scope>
    <source>
        <strain evidence="2">AcaccaeLFYP115</strain>
    </source>
</reference>
<keyword evidence="1" id="KW-1133">Transmembrane helix</keyword>
<dbReference type="PANTHER" id="PTHR40076">
    <property type="entry name" value="MEMBRANE PROTEIN-RELATED"/>
    <property type="match status" value="1"/>
</dbReference>
<dbReference type="Pfam" id="PF06161">
    <property type="entry name" value="DUF975"/>
    <property type="match status" value="1"/>
</dbReference>
<sequence>MWWTRTELKERAKESIRRNYWIMVVVGLIAGIISGQIGGNVSYNSLKTELRESGWNGENMDFFTSTQFLMIVSAAIGILMVLFIGFTLLKIFLGNPLLVGCSRFFLENSDRKARFGLVGTVFQSGNYLNVVLTMFLRKLFTVLWSLLLLIPGLVKSYSYSMIPYILAENPSISRRRAFEISRKMMDGQKLNAFFLDLSFIGWIILSTLTCGVLDIFYVVPYRQATWAEFYKVNRQQALQNGTATPEELQGFPFY</sequence>
<evidence type="ECO:0008006" key="3">
    <source>
        <dbReference type="Google" id="ProtNLM"/>
    </source>
</evidence>
<feature type="transmembrane region" description="Helical" evidence="1">
    <location>
        <begin position="68"/>
        <end position="93"/>
    </location>
</feature>
<dbReference type="AlphaFoldDB" id="A0A6N2WAW1"/>
<proteinExistence type="predicted"/>
<protein>
    <recommendedName>
        <fullName evidence="3">DUF975 family protein</fullName>
    </recommendedName>
</protein>
<keyword evidence="1" id="KW-0812">Transmembrane</keyword>
<feature type="transmembrane region" description="Helical" evidence="1">
    <location>
        <begin position="192"/>
        <end position="219"/>
    </location>
</feature>
<dbReference type="RefSeq" id="WP_118476519.1">
    <property type="nucleotide sequence ID" value="NZ_CACRSQ010000007.1"/>
</dbReference>
<evidence type="ECO:0000313" key="2">
    <source>
        <dbReference type="EMBL" id="VYT36416.1"/>
    </source>
</evidence>